<dbReference type="Proteomes" id="UP000494040">
    <property type="component" value="Unassembled WGS sequence"/>
</dbReference>
<evidence type="ECO:0000256" key="3">
    <source>
        <dbReference type="SAM" id="MobiDB-lite"/>
    </source>
</evidence>
<reference evidence="5" key="1">
    <citation type="submission" date="2022-01" db="UniProtKB">
        <authorList>
            <consortium name="EnsemblMetazoa"/>
        </authorList>
    </citation>
    <scope>IDENTIFICATION</scope>
</reference>
<dbReference type="RefSeq" id="XP_024086059.1">
    <property type="nucleotide sequence ID" value="XM_024230291.1"/>
</dbReference>
<dbReference type="InterPro" id="IPR051217">
    <property type="entry name" value="Insect_Cuticle_Struc_Prot"/>
</dbReference>
<feature type="signal peptide" evidence="4">
    <location>
        <begin position="1"/>
        <end position="16"/>
    </location>
</feature>
<dbReference type="InterPro" id="IPR000618">
    <property type="entry name" value="Insect_cuticle"/>
</dbReference>
<dbReference type="EnsemblMetazoa" id="XM_024230291.1">
    <property type="protein sequence ID" value="XP_024086059.1"/>
    <property type="gene ID" value="LOC112128313"/>
</dbReference>
<evidence type="ECO:0000313" key="5">
    <source>
        <dbReference type="EnsemblMetazoa" id="XP_024086059.1"/>
    </source>
</evidence>
<dbReference type="PANTHER" id="PTHR12236:SF75">
    <property type="entry name" value="CUTICULAR PROTEIN 62BB, ISOFORM A"/>
    <property type="match status" value="1"/>
</dbReference>
<sequence length="154" mass="17033">MYKLCLLAVVIAAVGAQHYGHEEGHHHHVDYYTEPHYYFEYDVKDPHTGDFKSHKEQRKGDHTEGVYSLVEPDGSKRVVEYVVEGKKGGFVPKVHRGPGKLVDHKHGHVGYVHANYNFHQGHVQEVQYHSGGHGGHQGGFGGQQGGFGGGHGGY</sequence>
<feature type="compositionally biased region" description="Gly residues" evidence="3">
    <location>
        <begin position="131"/>
        <end position="154"/>
    </location>
</feature>
<dbReference type="GO" id="GO:0042302">
    <property type="term" value="F:structural constituent of cuticle"/>
    <property type="evidence" value="ECO:0007669"/>
    <property type="project" value="UniProtKB-UniRule"/>
</dbReference>
<keyword evidence="4" id="KW-0732">Signal</keyword>
<evidence type="ECO:0008006" key="7">
    <source>
        <dbReference type="Google" id="ProtNLM"/>
    </source>
</evidence>
<dbReference type="OrthoDB" id="6615211at2759"/>
<dbReference type="GO" id="GO:0031012">
    <property type="term" value="C:extracellular matrix"/>
    <property type="evidence" value="ECO:0007669"/>
    <property type="project" value="TreeGrafter"/>
</dbReference>
<keyword evidence="1 2" id="KW-0193">Cuticle</keyword>
<dbReference type="PANTHER" id="PTHR12236">
    <property type="entry name" value="STRUCTURAL CONTITUENT OF CUTICLE"/>
    <property type="match status" value="1"/>
</dbReference>
<dbReference type="GO" id="GO:0005615">
    <property type="term" value="C:extracellular space"/>
    <property type="evidence" value="ECO:0007669"/>
    <property type="project" value="TreeGrafter"/>
</dbReference>
<organism evidence="5 6">
    <name type="scientific">Cimex lectularius</name>
    <name type="common">Bed bug</name>
    <name type="synonym">Acanthia lectularia</name>
    <dbReference type="NCBI Taxonomy" id="79782"/>
    <lineage>
        <taxon>Eukaryota</taxon>
        <taxon>Metazoa</taxon>
        <taxon>Ecdysozoa</taxon>
        <taxon>Arthropoda</taxon>
        <taxon>Hexapoda</taxon>
        <taxon>Insecta</taxon>
        <taxon>Pterygota</taxon>
        <taxon>Neoptera</taxon>
        <taxon>Paraneoptera</taxon>
        <taxon>Hemiptera</taxon>
        <taxon>Heteroptera</taxon>
        <taxon>Panheteroptera</taxon>
        <taxon>Cimicomorpha</taxon>
        <taxon>Cimicidae</taxon>
        <taxon>Cimex</taxon>
    </lineage>
</organism>
<accession>A0A8I6SRI4</accession>
<dbReference type="AlphaFoldDB" id="A0A8I6SRI4"/>
<evidence type="ECO:0000256" key="2">
    <source>
        <dbReference type="PROSITE-ProRule" id="PRU00497"/>
    </source>
</evidence>
<name>A0A8I6SRI4_CIMLE</name>
<dbReference type="KEGG" id="clec:112128313"/>
<dbReference type="Pfam" id="PF00379">
    <property type="entry name" value="Chitin_bind_4"/>
    <property type="match status" value="1"/>
</dbReference>
<evidence type="ECO:0000256" key="1">
    <source>
        <dbReference type="ARBA" id="ARBA00022460"/>
    </source>
</evidence>
<feature type="chain" id="PRO_5035237232" description="CPR type cuticle protein" evidence="4">
    <location>
        <begin position="17"/>
        <end position="154"/>
    </location>
</feature>
<dbReference type="OMA" id="HAHIPKK"/>
<dbReference type="PROSITE" id="PS51155">
    <property type="entry name" value="CHIT_BIND_RR_2"/>
    <property type="match status" value="1"/>
</dbReference>
<proteinExistence type="predicted"/>
<feature type="region of interest" description="Disordered" evidence="3">
    <location>
        <begin position="130"/>
        <end position="154"/>
    </location>
</feature>
<keyword evidence="6" id="KW-1185">Reference proteome</keyword>
<evidence type="ECO:0000256" key="4">
    <source>
        <dbReference type="SAM" id="SignalP"/>
    </source>
</evidence>
<protein>
    <recommendedName>
        <fullName evidence="7">CPR type cuticle protein</fullName>
    </recommendedName>
</protein>
<evidence type="ECO:0000313" key="6">
    <source>
        <dbReference type="Proteomes" id="UP000494040"/>
    </source>
</evidence>
<dbReference type="GeneID" id="112128313"/>